<accession>A0A6N3AM71</accession>
<evidence type="ECO:0000313" key="1">
    <source>
        <dbReference type="EMBL" id="VYT93629.1"/>
    </source>
</evidence>
<gene>
    <name evidence="1" type="ORF">VRLFYP33_00828</name>
</gene>
<name>A0A6N3AM71_9FIRM</name>
<reference evidence="1" key="1">
    <citation type="submission" date="2019-11" db="EMBL/GenBank/DDBJ databases">
        <authorList>
            <person name="Feng L."/>
        </authorList>
    </citation>
    <scope>NUCLEOTIDE SEQUENCE</scope>
    <source>
        <strain evidence="1">VrattiLFYP33</strain>
    </source>
</reference>
<organism evidence="1">
    <name type="scientific">Veillonella ratti</name>
    <dbReference type="NCBI Taxonomy" id="103892"/>
    <lineage>
        <taxon>Bacteria</taxon>
        <taxon>Bacillati</taxon>
        <taxon>Bacillota</taxon>
        <taxon>Negativicutes</taxon>
        <taxon>Veillonellales</taxon>
        <taxon>Veillonellaceae</taxon>
        <taxon>Veillonella</taxon>
    </lineage>
</organism>
<dbReference type="AlphaFoldDB" id="A0A6N3AM71"/>
<proteinExistence type="predicted"/>
<dbReference type="RefSeq" id="WP_156704478.1">
    <property type="nucleotide sequence ID" value="NZ_CACRUX010000033.1"/>
</dbReference>
<protein>
    <submittedName>
        <fullName evidence="1">Uncharacterized protein</fullName>
    </submittedName>
</protein>
<dbReference type="EMBL" id="CACRUX010000033">
    <property type="protein sequence ID" value="VYT93629.1"/>
    <property type="molecule type" value="Genomic_DNA"/>
</dbReference>
<sequence>MEIDKSMKYINHWATKLLAICETLEKAMLSWDAHLPLGDTEKKSTKIIEMASHYDPGFTLLEILSSVMAADFDPGNYQYQDIAILEEAEKLINDFKMYKHFLEKNVQTISVDTTWSPVSAKVRAAKNLALSSLELSSLPED</sequence>